<feature type="binding site" evidence="13">
    <location>
        <position position="37"/>
    </location>
    <ligand>
        <name>Mg(2+)</name>
        <dbReference type="ChEBI" id="CHEBI:18420"/>
        <label>1</label>
    </ligand>
</feature>
<keyword evidence="5 13" id="KW-0255">Endonuclease</keyword>
<keyword evidence="16" id="KW-1185">Reference proteome</keyword>
<evidence type="ECO:0000256" key="5">
    <source>
        <dbReference type="ARBA" id="ARBA00022759"/>
    </source>
</evidence>
<evidence type="ECO:0000256" key="1">
    <source>
        <dbReference type="ARBA" id="ARBA00009518"/>
    </source>
</evidence>
<reference evidence="15 16" key="1">
    <citation type="submission" date="2011-04" db="EMBL/GenBank/DDBJ databases">
        <authorList>
            <person name="Muzny D."/>
            <person name="Qin X."/>
            <person name="Deng J."/>
            <person name="Jiang H."/>
            <person name="Liu Y."/>
            <person name="Qu J."/>
            <person name="Song X.-Z."/>
            <person name="Zhang L."/>
            <person name="Thornton R."/>
            <person name="Coyle M."/>
            <person name="Francisco L."/>
            <person name="Jackson L."/>
            <person name="Javaid M."/>
            <person name="Korchina V."/>
            <person name="Kovar C."/>
            <person name="Mata R."/>
            <person name="Mathew T."/>
            <person name="Ngo R."/>
            <person name="Nguyen L."/>
            <person name="Nguyen N."/>
            <person name="Okwuonu G."/>
            <person name="Ongeri F."/>
            <person name="Pham C."/>
            <person name="Simmons D."/>
            <person name="Wilczek-Boney K."/>
            <person name="Hale W."/>
            <person name="Jakkamsetti A."/>
            <person name="Pham P."/>
            <person name="Ruth R."/>
            <person name="San Lucas F."/>
            <person name="Warren J."/>
            <person name="Zhang J."/>
            <person name="Zhao Z."/>
            <person name="Zhou C."/>
            <person name="Zhu D."/>
            <person name="Lee S."/>
            <person name="Bess C."/>
            <person name="Blankenburg K."/>
            <person name="Forbes L."/>
            <person name="Fu Q."/>
            <person name="Gubbala S."/>
            <person name="Hirani K."/>
            <person name="Jayaseelan J.C."/>
            <person name="Lara F."/>
            <person name="Munidasa M."/>
            <person name="Palculict T."/>
            <person name="Patil S."/>
            <person name="Pu L.-L."/>
            <person name="Saada N."/>
            <person name="Tang L."/>
            <person name="Weissenberger G."/>
            <person name="Zhu Y."/>
            <person name="Hemphill L."/>
            <person name="Shang Y."/>
            <person name="Youmans B."/>
            <person name="Ayvaz T."/>
            <person name="Ross M."/>
            <person name="Santibanez J."/>
            <person name="Aqrawi P."/>
            <person name="Gross S."/>
            <person name="Joshi V."/>
            <person name="Fowler G."/>
            <person name="Nazareth L."/>
            <person name="Reid J."/>
            <person name="Worley K."/>
            <person name="Petrosino J."/>
            <person name="Highlander S."/>
            <person name="Gibbs R."/>
        </authorList>
    </citation>
    <scope>NUCLEOTIDE SEQUENCE [LARGE SCALE GENOMIC DNA]</scope>
    <source>
        <strain evidence="15 16">ATCC 23330</strain>
    </source>
</reference>
<organism evidence="15 16">
    <name type="scientific">Kingella kingae ATCC 23330</name>
    <dbReference type="NCBI Taxonomy" id="887327"/>
    <lineage>
        <taxon>Bacteria</taxon>
        <taxon>Pseudomonadati</taxon>
        <taxon>Pseudomonadota</taxon>
        <taxon>Betaproteobacteria</taxon>
        <taxon>Neisseriales</taxon>
        <taxon>Neisseriaceae</taxon>
        <taxon>Kingella</taxon>
    </lineage>
</organism>
<evidence type="ECO:0000256" key="11">
    <source>
        <dbReference type="ARBA" id="ARBA00023204"/>
    </source>
</evidence>
<feature type="binding site" evidence="13">
    <location>
        <position position="97"/>
    </location>
    <ligand>
        <name>Mg(2+)</name>
        <dbReference type="ChEBI" id="CHEBI:18420"/>
        <label>2</label>
    </ligand>
</feature>
<dbReference type="HOGENOM" id="CLU_091257_2_0_4"/>
<dbReference type="GO" id="GO:0006310">
    <property type="term" value="P:DNA recombination"/>
    <property type="evidence" value="ECO:0007669"/>
    <property type="project" value="UniProtKB-UniRule"/>
</dbReference>
<dbReference type="eggNOG" id="COG0817">
    <property type="taxonomic scope" value="Bacteria"/>
</dbReference>
<dbReference type="InterPro" id="IPR012337">
    <property type="entry name" value="RNaseH-like_sf"/>
</dbReference>
<comment type="catalytic activity">
    <reaction evidence="12 13">
        <text>Endonucleolytic cleavage at a junction such as a reciprocal single-stranded crossover between two homologous DNA duplexes (Holliday junction).</text>
        <dbReference type="EC" id="3.1.21.10"/>
    </reaction>
</comment>
<keyword evidence="8 13" id="KW-0460">Magnesium</keyword>
<evidence type="ECO:0000256" key="4">
    <source>
        <dbReference type="ARBA" id="ARBA00022723"/>
    </source>
</evidence>
<dbReference type="GO" id="GO:0006281">
    <property type="term" value="P:DNA repair"/>
    <property type="evidence" value="ECO:0007669"/>
    <property type="project" value="UniProtKB-UniRule"/>
</dbReference>
<sequence length="204" mass="21613">MLTKCAGCFFVLSKQPAFFIHITSNPMNKTIRILGIDPGSRSTGFGIIDWVGREPIYVASGCIQTIPKDELAGRVSIIVRGIAELIDTYRPNQAAVEQVFVNVNPAATLMLGQARGAAIAALVLRDLPVYEYTALQVKQSVVGQGKAAKEQVQHMVVKMLNLSGTPQADAADGLAVAITHGLRHQGLAGKLGGLAIKGGRLQSP</sequence>
<dbReference type="GO" id="GO:0048476">
    <property type="term" value="C:Holliday junction resolvase complex"/>
    <property type="evidence" value="ECO:0007669"/>
    <property type="project" value="UniProtKB-UniRule"/>
</dbReference>
<evidence type="ECO:0000256" key="9">
    <source>
        <dbReference type="ARBA" id="ARBA00023125"/>
    </source>
</evidence>
<comment type="cofactor">
    <cofactor evidence="13">
        <name>Mg(2+)</name>
        <dbReference type="ChEBI" id="CHEBI:18420"/>
    </cofactor>
    <text evidence="13">Binds 2 Mg(2+) ion per subunit.</text>
</comment>
<dbReference type="AlphaFoldDB" id="F5S9K4"/>
<dbReference type="SUPFAM" id="SSF53098">
    <property type="entry name" value="Ribonuclease H-like"/>
    <property type="match status" value="1"/>
</dbReference>
<dbReference type="STRING" id="504.KKKWG1_0350"/>
<dbReference type="CDD" id="cd16962">
    <property type="entry name" value="RuvC"/>
    <property type="match status" value="1"/>
</dbReference>
<keyword evidence="4 13" id="KW-0479">Metal-binding</keyword>
<dbReference type="GO" id="GO:0005737">
    <property type="term" value="C:cytoplasm"/>
    <property type="evidence" value="ECO:0007669"/>
    <property type="project" value="UniProtKB-SubCell"/>
</dbReference>
<dbReference type="PANTHER" id="PTHR30194:SF3">
    <property type="entry name" value="CROSSOVER JUNCTION ENDODEOXYRIBONUCLEASE RUVC"/>
    <property type="match status" value="1"/>
</dbReference>
<dbReference type="HAMAP" id="MF_00034">
    <property type="entry name" value="RuvC"/>
    <property type="match status" value="1"/>
</dbReference>
<dbReference type="PANTHER" id="PTHR30194">
    <property type="entry name" value="CROSSOVER JUNCTION ENDODEOXYRIBONUCLEASE RUVC"/>
    <property type="match status" value="1"/>
</dbReference>
<keyword evidence="7 13" id="KW-0378">Hydrolase</keyword>
<evidence type="ECO:0000256" key="8">
    <source>
        <dbReference type="ARBA" id="ARBA00022842"/>
    </source>
</evidence>
<feature type="active site" evidence="13">
    <location>
        <position position="169"/>
    </location>
</feature>
<evidence type="ECO:0000256" key="2">
    <source>
        <dbReference type="ARBA" id="ARBA00022490"/>
    </source>
</evidence>
<proteinExistence type="inferred from homology"/>
<protein>
    <recommendedName>
        <fullName evidence="13 14">Crossover junction endodeoxyribonuclease RuvC</fullName>
        <ecNumber evidence="13 14">3.1.21.10</ecNumber>
    </recommendedName>
    <alternativeName>
        <fullName evidence="13">Holliday junction nuclease RuvC</fullName>
    </alternativeName>
    <alternativeName>
        <fullName evidence="13">Holliday junction resolvase RuvC</fullName>
    </alternativeName>
</protein>
<dbReference type="PRINTS" id="PR00696">
    <property type="entry name" value="RSOLVASERUVC"/>
</dbReference>
<dbReference type="NCBIfam" id="TIGR00228">
    <property type="entry name" value="ruvC"/>
    <property type="match status" value="1"/>
</dbReference>
<dbReference type="Proteomes" id="UP000004207">
    <property type="component" value="Unassembled WGS sequence"/>
</dbReference>
<dbReference type="PROSITE" id="PS01321">
    <property type="entry name" value="RUVC"/>
    <property type="match status" value="1"/>
</dbReference>
<keyword evidence="9 13" id="KW-0238">DNA-binding</keyword>
<comment type="caution">
    <text evidence="15">The sequence shown here is derived from an EMBL/GenBank/DDBJ whole genome shotgun (WGS) entry which is preliminary data.</text>
</comment>
<dbReference type="InterPro" id="IPR036397">
    <property type="entry name" value="RNaseH_sf"/>
</dbReference>
<keyword evidence="2 13" id="KW-0963">Cytoplasm</keyword>
<dbReference type="Pfam" id="PF02075">
    <property type="entry name" value="RuvC"/>
    <property type="match status" value="1"/>
</dbReference>
<dbReference type="GO" id="GO:0003677">
    <property type="term" value="F:DNA binding"/>
    <property type="evidence" value="ECO:0007669"/>
    <property type="project" value="UniProtKB-KW"/>
</dbReference>
<evidence type="ECO:0000313" key="16">
    <source>
        <dbReference type="Proteomes" id="UP000004207"/>
    </source>
</evidence>
<dbReference type="EMBL" id="AFHS01000063">
    <property type="protein sequence ID" value="EGK07224.1"/>
    <property type="molecule type" value="Genomic_DNA"/>
</dbReference>
<evidence type="ECO:0000313" key="15">
    <source>
        <dbReference type="EMBL" id="EGK07224.1"/>
    </source>
</evidence>
<evidence type="ECO:0000256" key="12">
    <source>
        <dbReference type="ARBA" id="ARBA00029354"/>
    </source>
</evidence>
<dbReference type="GO" id="GO:0000287">
    <property type="term" value="F:magnesium ion binding"/>
    <property type="evidence" value="ECO:0007669"/>
    <property type="project" value="UniProtKB-UniRule"/>
</dbReference>
<evidence type="ECO:0000256" key="14">
    <source>
        <dbReference type="NCBIfam" id="TIGR00228"/>
    </source>
</evidence>
<dbReference type="InterPro" id="IPR002176">
    <property type="entry name" value="X-over_junc_endoDNase_RuvC"/>
</dbReference>
<dbReference type="GO" id="GO:0008821">
    <property type="term" value="F:crossover junction DNA endonuclease activity"/>
    <property type="evidence" value="ECO:0007669"/>
    <property type="project" value="UniProtKB-UniRule"/>
</dbReference>
<evidence type="ECO:0000256" key="10">
    <source>
        <dbReference type="ARBA" id="ARBA00023172"/>
    </source>
</evidence>
<dbReference type="Gene3D" id="3.30.420.10">
    <property type="entry name" value="Ribonuclease H-like superfamily/Ribonuclease H"/>
    <property type="match status" value="1"/>
</dbReference>
<keyword evidence="10 13" id="KW-0233">DNA recombination</keyword>
<comment type="similarity">
    <text evidence="1 13">Belongs to the RuvC family.</text>
</comment>
<keyword evidence="11 13" id="KW-0234">DNA repair</keyword>
<evidence type="ECO:0000256" key="6">
    <source>
        <dbReference type="ARBA" id="ARBA00022763"/>
    </source>
</evidence>
<comment type="function">
    <text evidence="13">The RuvA-RuvB-RuvC complex processes Holliday junction (HJ) DNA during genetic recombination and DNA repair. Endonuclease that resolves HJ intermediates. Cleaves cruciform DNA by making single-stranded nicks across the HJ at symmetrical positions within the homologous arms, yielding a 5'-phosphate and a 3'-hydroxyl group; requires a central core of homology in the junction. The consensus cleavage sequence is 5'-(A/T)TT(C/G)-3'. Cleavage occurs on the 3'-side of the TT dinucleotide at the point of strand exchange. HJ branch migration catalyzed by RuvA-RuvB allows RuvC to scan DNA until it finds its consensus sequence, where it cleaves and resolves the cruciform DNA.</text>
</comment>
<name>F5S9K4_KINKI</name>
<feature type="binding site" evidence="13">
    <location>
        <position position="169"/>
    </location>
    <ligand>
        <name>Mg(2+)</name>
        <dbReference type="ChEBI" id="CHEBI:18420"/>
        <label>1</label>
    </ligand>
</feature>
<gene>
    <name evidence="13 15" type="primary">ruvC</name>
    <name evidence="15" type="ORF">HMPREF0476_1887</name>
</gene>
<dbReference type="EC" id="3.1.21.10" evidence="13 14"/>
<accession>F5S9K4</accession>
<comment type="subcellular location">
    <subcellularLocation>
        <location evidence="13">Cytoplasm</location>
    </subcellularLocation>
</comment>
<evidence type="ECO:0000256" key="7">
    <source>
        <dbReference type="ARBA" id="ARBA00022801"/>
    </source>
</evidence>
<dbReference type="FunFam" id="3.30.420.10:FF:000002">
    <property type="entry name" value="Crossover junction endodeoxyribonuclease RuvC"/>
    <property type="match status" value="1"/>
</dbReference>
<dbReference type="InterPro" id="IPR020563">
    <property type="entry name" value="X-over_junc_endoDNase_Mg_BS"/>
</dbReference>
<keyword evidence="3 13" id="KW-0540">Nuclease</keyword>
<evidence type="ECO:0000256" key="13">
    <source>
        <dbReference type="HAMAP-Rule" id="MF_00034"/>
    </source>
</evidence>
<comment type="subunit">
    <text evidence="13">Homodimer which binds Holliday junction (HJ) DNA. The HJ becomes 2-fold symmetrical on binding to RuvC with unstacked arms; it has a different conformation from HJ DNA in complex with RuvA. In the full resolvosome a probable DNA-RuvA(4)-RuvB(12)-RuvC(2) complex forms which resolves the HJ.</text>
</comment>
<feature type="active site" evidence="13">
    <location>
        <position position="37"/>
    </location>
</feature>
<keyword evidence="6 13" id="KW-0227">DNA damage</keyword>
<evidence type="ECO:0000256" key="3">
    <source>
        <dbReference type="ARBA" id="ARBA00022722"/>
    </source>
</evidence>
<feature type="active site" evidence="13">
    <location>
        <position position="97"/>
    </location>
</feature>